<comment type="caution">
    <text evidence="1">The sequence shown here is derived from an EMBL/GenBank/DDBJ whole genome shotgun (WGS) entry which is preliminary data.</text>
</comment>
<evidence type="ECO:0000313" key="1">
    <source>
        <dbReference type="EMBL" id="MFC5139086.1"/>
    </source>
</evidence>
<name>A0ABV9ZEY5_9PSEU</name>
<reference evidence="2" key="1">
    <citation type="journal article" date="2019" name="Int. J. Syst. Evol. Microbiol.">
        <title>The Global Catalogue of Microorganisms (GCM) 10K type strain sequencing project: providing services to taxonomists for standard genome sequencing and annotation.</title>
        <authorList>
            <consortium name="The Broad Institute Genomics Platform"/>
            <consortium name="The Broad Institute Genome Sequencing Center for Infectious Disease"/>
            <person name="Wu L."/>
            <person name="Ma J."/>
        </authorList>
    </citation>
    <scope>NUCLEOTIDE SEQUENCE [LARGE SCALE GENOMIC DNA]</scope>
    <source>
        <strain evidence="2">XZYJ18</strain>
    </source>
</reference>
<dbReference type="Proteomes" id="UP001596175">
    <property type="component" value="Unassembled WGS sequence"/>
</dbReference>
<dbReference type="RefSeq" id="WP_378021275.1">
    <property type="nucleotide sequence ID" value="NZ_JBHSKG010000005.1"/>
</dbReference>
<proteinExistence type="predicted"/>
<evidence type="ECO:0000313" key="2">
    <source>
        <dbReference type="Proteomes" id="UP001596175"/>
    </source>
</evidence>
<sequence length="58" mass="6281">MDFSAIVCPETGVTAREAAVRALVARDHLGGEVRTLAALGLRERRAAMRGLDRTEQSE</sequence>
<accession>A0ABV9ZEY5</accession>
<organism evidence="1 2">
    <name type="scientific">Actinomycetospora rhizophila</name>
    <dbReference type="NCBI Taxonomy" id="1416876"/>
    <lineage>
        <taxon>Bacteria</taxon>
        <taxon>Bacillati</taxon>
        <taxon>Actinomycetota</taxon>
        <taxon>Actinomycetes</taxon>
        <taxon>Pseudonocardiales</taxon>
        <taxon>Pseudonocardiaceae</taxon>
        <taxon>Actinomycetospora</taxon>
    </lineage>
</organism>
<protein>
    <submittedName>
        <fullName evidence="1">Uncharacterized protein</fullName>
    </submittedName>
</protein>
<gene>
    <name evidence="1" type="ORF">ACFPK1_12660</name>
</gene>
<keyword evidence="2" id="KW-1185">Reference proteome</keyword>
<dbReference type="EMBL" id="JBHSKG010000005">
    <property type="protein sequence ID" value="MFC5139086.1"/>
    <property type="molecule type" value="Genomic_DNA"/>
</dbReference>